<evidence type="ECO:0000256" key="1">
    <source>
        <dbReference type="SAM" id="Phobius"/>
    </source>
</evidence>
<evidence type="ECO:0000313" key="2">
    <source>
        <dbReference type="EMBL" id="BBX02017.1"/>
    </source>
</evidence>
<organism evidence="2 3">
    <name type="scientific">Mycolicibacterium moriokaense</name>
    <dbReference type="NCBI Taxonomy" id="39691"/>
    <lineage>
        <taxon>Bacteria</taxon>
        <taxon>Bacillati</taxon>
        <taxon>Actinomycetota</taxon>
        <taxon>Actinomycetes</taxon>
        <taxon>Mycobacteriales</taxon>
        <taxon>Mycobacteriaceae</taxon>
        <taxon>Mycolicibacterium</taxon>
    </lineage>
</organism>
<keyword evidence="1" id="KW-0472">Membrane</keyword>
<sequence length="384" mass="41690">MSTDSAAPSAVTSTARRHSAIVGLVIDEEVPPKIASALAKELPAWLRQQVSDDVDWRVQVTKDPIGLDENGSIPMVDLAQRYRSANQWDIVVLVTELPMRLGTVPLLADYNTDHCAALVSLPALGAVRRRHRLCGLVVQLIAHLAQHNVGLTLPAGGIAAGHDLAGRVGSFLIRGRRIPAPAPDADQHLAMVGLPGRLRMLVGIVRANRPWRLVPSLQGATAAAAATAAFALFYSGIWPMAVTVHPLRLASISVLAVIAMVLWFVCYNRLWDRPSSHGQRGEALLHNVSTVLTLTIGVMVMYVVLFLMTMLAALSVIDLGYLQSQLRRPAGLVDYARIVWLACSMGIMAGALGSSFDSEEAVRRAAFSRRERQRQARHRPQDNT</sequence>
<accession>A0AAD1HAR3</accession>
<protein>
    <submittedName>
        <fullName evidence="2">Uncharacterized protein</fullName>
    </submittedName>
</protein>
<feature type="transmembrane region" description="Helical" evidence="1">
    <location>
        <begin position="216"/>
        <end position="237"/>
    </location>
</feature>
<keyword evidence="1" id="KW-1133">Transmembrane helix</keyword>
<dbReference type="AlphaFoldDB" id="A0AAD1HAR3"/>
<proteinExistence type="predicted"/>
<feature type="transmembrane region" description="Helical" evidence="1">
    <location>
        <begin position="291"/>
        <end position="317"/>
    </location>
</feature>
<evidence type="ECO:0000313" key="3">
    <source>
        <dbReference type="Proteomes" id="UP000466681"/>
    </source>
</evidence>
<dbReference type="Proteomes" id="UP000466681">
    <property type="component" value="Chromosome"/>
</dbReference>
<name>A0AAD1HAR3_9MYCO</name>
<dbReference type="EMBL" id="AP022560">
    <property type="protein sequence ID" value="BBX02017.1"/>
    <property type="molecule type" value="Genomic_DNA"/>
</dbReference>
<dbReference type="KEGG" id="mmor:MMOR_29530"/>
<dbReference type="RefSeq" id="WP_083157558.1">
    <property type="nucleotide sequence ID" value="NZ_AP022560.1"/>
</dbReference>
<keyword evidence="1" id="KW-0812">Transmembrane</keyword>
<reference evidence="2 3" key="1">
    <citation type="journal article" date="2019" name="Emerg. Microbes Infect.">
        <title>Comprehensive subspecies identification of 175 nontuberculous mycobacteria species based on 7547 genomic profiles.</title>
        <authorList>
            <person name="Matsumoto Y."/>
            <person name="Kinjo T."/>
            <person name="Motooka D."/>
            <person name="Nabeya D."/>
            <person name="Jung N."/>
            <person name="Uechi K."/>
            <person name="Horii T."/>
            <person name="Iida T."/>
            <person name="Fujita J."/>
            <person name="Nakamura S."/>
        </authorList>
    </citation>
    <scope>NUCLEOTIDE SEQUENCE [LARGE SCALE GENOMIC DNA]</scope>
    <source>
        <strain evidence="2 3">JCM 6375</strain>
    </source>
</reference>
<keyword evidence="3" id="KW-1185">Reference proteome</keyword>
<feature type="transmembrane region" description="Helical" evidence="1">
    <location>
        <begin position="337"/>
        <end position="356"/>
    </location>
</feature>
<gene>
    <name evidence="2" type="ORF">MMOR_29530</name>
</gene>
<feature type="transmembrane region" description="Helical" evidence="1">
    <location>
        <begin position="249"/>
        <end position="270"/>
    </location>
</feature>